<organism evidence="2 3">
    <name type="scientific">Variimorphobacter saccharofermentans</name>
    <dbReference type="NCBI Taxonomy" id="2755051"/>
    <lineage>
        <taxon>Bacteria</taxon>
        <taxon>Bacillati</taxon>
        <taxon>Bacillota</taxon>
        <taxon>Clostridia</taxon>
        <taxon>Lachnospirales</taxon>
        <taxon>Lachnospiraceae</taxon>
        <taxon>Variimorphobacter</taxon>
    </lineage>
</organism>
<sequence>MIIYLINIVLLILYKVIFLHESSQRNNKIFCILASINWILLSGLRHLTIGADTIKYGYIFEQAQNISWSTLWNERVNIFIHGSMGKDPGYIVFQKLFQLLSTDYRIYLILIAVIFTVPLGIWIYRYSHDPFMSFLIYSSLFYSFFSITGIRQTIATAIVVFVGYEFIKERNIWKFILLVLIASTIHLSAMCFLPFYFITNKKLTNKYLVLYGCTFAGTLVLKDSLFRLGSRIIGYDQYQPYEGAATWTFSIFLIALAIVTLMKRKEILTNNTQAIQYMNALLIAVLLVPFTFINPSAMRIIQYFSLFIILLVPELINSFPKKERFFVFFVASATLIFLLIRNNPAYMFFWQ</sequence>
<keyword evidence="1" id="KW-1133">Transmembrane helix</keyword>
<gene>
    <name evidence="2" type="ORF">H0486_11140</name>
</gene>
<feature type="transmembrane region" description="Helical" evidence="1">
    <location>
        <begin position="326"/>
        <end position="349"/>
    </location>
</feature>
<dbReference type="EMBL" id="JACEGA010000001">
    <property type="protein sequence ID" value="MBB2183434.1"/>
    <property type="molecule type" value="Genomic_DNA"/>
</dbReference>
<feature type="transmembrane region" description="Helical" evidence="1">
    <location>
        <begin position="300"/>
        <end position="319"/>
    </location>
</feature>
<accession>A0A839K125</accession>
<evidence type="ECO:0000256" key="1">
    <source>
        <dbReference type="SAM" id="Phobius"/>
    </source>
</evidence>
<keyword evidence="1" id="KW-0812">Transmembrane</keyword>
<feature type="transmembrane region" description="Helical" evidence="1">
    <location>
        <begin position="136"/>
        <end position="163"/>
    </location>
</feature>
<dbReference type="RefSeq" id="WP_228353090.1">
    <property type="nucleotide sequence ID" value="NZ_JACEGA010000001.1"/>
</dbReference>
<evidence type="ECO:0000313" key="2">
    <source>
        <dbReference type="EMBL" id="MBB2183434.1"/>
    </source>
</evidence>
<feature type="transmembrane region" description="Helical" evidence="1">
    <location>
        <begin position="274"/>
        <end position="294"/>
    </location>
</feature>
<reference evidence="2 3" key="1">
    <citation type="submission" date="2020-07" db="EMBL/GenBank/DDBJ databases">
        <title>Characterization and genome sequencing of isolate MD1, a novel member within the family Lachnospiraceae.</title>
        <authorList>
            <person name="Rettenmaier R."/>
            <person name="Di Bello L."/>
            <person name="Zinser C."/>
            <person name="Scheitz K."/>
            <person name="Liebl W."/>
            <person name="Zverlov V."/>
        </authorList>
    </citation>
    <scope>NUCLEOTIDE SEQUENCE [LARGE SCALE GENOMIC DNA]</scope>
    <source>
        <strain evidence="2 3">MD1</strain>
    </source>
</reference>
<dbReference type="Proteomes" id="UP000574276">
    <property type="component" value="Unassembled WGS sequence"/>
</dbReference>
<dbReference type="InterPro" id="IPR049458">
    <property type="entry name" value="EpsG-like"/>
</dbReference>
<keyword evidence="3" id="KW-1185">Reference proteome</keyword>
<evidence type="ECO:0000313" key="3">
    <source>
        <dbReference type="Proteomes" id="UP000574276"/>
    </source>
</evidence>
<feature type="transmembrane region" description="Helical" evidence="1">
    <location>
        <begin position="104"/>
        <end position="124"/>
    </location>
</feature>
<feature type="transmembrane region" description="Helical" evidence="1">
    <location>
        <begin position="244"/>
        <end position="262"/>
    </location>
</feature>
<name>A0A839K125_9FIRM</name>
<protein>
    <submittedName>
        <fullName evidence="2">EpsG family protein</fullName>
    </submittedName>
</protein>
<comment type="caution">
    <text evidence="2">The sequence shown here is derived from an EMBL/GenBank/DDBJ whole genome shotgun (WGS) entry which is preliminary data.</text>
</comment>
<proteinExistence type="predicted"/>
<dbReference type="AlphaFoldDB" id="A0A839K125"/>
<feature type="transmembrane region" description="Helical" evidence="1">
    <location>
        <begin position="175"/>
        <end position="198"/>
    </location>
</feature>
<dbReference type="Pfam" id="PF14897">
    <property type="entry name" value="EpsG"/>
    <property type="match status" value="1"/>
</dbReference>
<keyword evidence="1" id="KW-0472">Membrane</keyword>